<sequence>MVSEQFRRKLREEAKIWHSEGLISDLVYAQLSDRYQFTSLEKAASNRFVLVLLGLGGLLLGLGIITFVAANWQGWPRSLKISILFGSFIATNGFGFWFWQAPGEGWQSRFGQGLFILGSLIFGANLALMSQLFHLDGDVYQLYLIWGLGILPLAISLRITALGMVAIVLIAIAYGVSLADWFDPSGLSGIAIALKHAPLLTGIVGIFLARWWNSRLIFSAIVLMFIPAVWIQILALGGSSIPVAVKFTVGLILPAAFLWSYRDLNLARFAIRSRLFQPIARGFALCLLAMQLYLLSFHGWWDNWGSWDSIDDGLGGWFLGLDLLILMGLTCWQWFQLGFQSLKSSSPQPWKLSIHSILIFSSLSLTAILVLWHFLVYPLPILAPILLNIQGALLSIELVRWGIGRAKRFGFWSGLVLLTLQIISRMLEYDTGLLLKSVVFILCGIAVMAAGLWFERNVTTNNY</sequence>
<feature type="transmembrane region" description="Helical" evidence="1">
    <location>
        <begin position="162"/>
        <end position="182"/>
    </location>
</feature>
<dbReference type="InterPro" id="IPR018677">
    <property type="entry name" value="DUF2157"/>
</dbReference>
<feature type="transmembrane region" description="Helical" evidence="1">
    <location>
        <begin position="381"/>
        <end position="402"/>
    </location>
</feature>
<gene>
    <name evidence="3" type="ORF">PMH09_14220</name>
</gene>
<keyword evidence="4" id="KW-1185">Reference proteome</keyword>
<keyword evidence="1" id="KW-0812">Transmembrane</keyword>
<proteinExistence type="predicted"/>
<keyword evidence="1" id="KW-1133">Transmembrane helix</keyword>
<feature type="transmembrane region" description="Helical" evidence="1">
    <location>
        <begin position="409"/>
        <end position="427"/>
    </location>
</feature>
<feature type="domain" description="DUF2157" evidence="2">
    <location>
        <begin position="17"/>
        <end position="162"/>
    </location>
</feature>
<feature type="transmembrane region" description="Helical" evidence="1">
    <location>
        <begin position="113"/>
        <end position="133"/>
    </location>
</feature>
<dbReference type="Pfam" id="PF09925">
    <property type="entry name" value="DUF2157"/>
    <property type="match status" value="1"/>
</dbReference>
<feature type="transmembrane region" description="Helical" evidence="1">
    <location>
        <begin position="216"/>
        <end position="235"/>
    </location>
</feature>
<comment type="caution">
    <text evidence="3">The sequence shown here is derived from an EMBL/GenBank/DDBJ whole genome shotgun (WGS) entry which is preliminary data.</text>
</comment>
<organism evidence="3 4">
    <name type="scientific">Roseofilum casamattae BLCC-M143</name>
    <dbReference type="NCBI Taxonomy" id="3022442"/>
    <lineage>
        <taxon>Bacteria</taxon>
        <taxon>Bacillati</taxon>
        <taxon>Cyanobacteriota</taxon>
        <taxon>Cyanophyceae</taxon>
        <taxon>Desertifilales</taxon>
        <taxon>Desertifilaceae</taxon>
        <taxon>Roseofilum</taxon>
        <taxon>Roseofilum casamattae</taxon>
    </lineage>
</organism>
<feature type="transmembrane region" description="Helical" evidence="1">
    <location>
        <begin position="48"/>
        <end position="69"/>
    </location>
</feature>
<evidence type="ECO:0000256" key="1">
    <source>
        <dbReference type="SAM" id="Phobius"/>
    </source>
</evidence>
<feature type="transmembrane region" description="Helical" evidence="1">
    <location>
        <begin position="139"/>
        <end position="155"/>
    </location>
</feature>
<keyword evidence="1" id="KW-0472">Membrane</keyword>
<feature type="transmembrane region" description="Helical" evidence="1">
    <location>
        <begin position="81"/>
        <end position="101"/>
    </location>
</feature>
<feature type="transmembrane region" description="Helical" evidence="1">
    <location>
        <begin position="188"/>
        <end position="209"/>
    </location>
</feature>
<name>A0ABT7BYQ2_9CYAN</name>
<protein>
    <submittedName>
        <fullName evidence="3">DUF2157 domain-containing protein</fullName>
    </submittedName>
</protein>
<evidence type="ECO:0000259" key="2">
    <source>
        <dbReference type="Pfam" id="PF09925"/>
    </source>
</evidence>
<feature type="transmembrane region" description="Helical" evidence="1">
    <location>
        <begin position="313"/>
        <end position="335"/>
    </location>
</feature>
<evidence type="ECO:0000313" key="4">
    <source>
        <dbReference type="Proteomes" id="UP001232992"/>
    </source>
</evidence>
<feature type="transmembrane region" description="Helical" evidence="1">
    <location>
        <begin position="433"/>
        <end position="454"/>
    </location>
</feature>
<dbReference type="RefSeq" id="WP_283758990.1">
    <property type="nucleotide sequence ID" value="NZ_JAQOSQ010000014.1"/>
</dbReference>
<dbReference type="Proteomes" id="UP001232992">
    <property type="component" value="Unassembled WGS sequence"/>
</dbReference>
<evidence type="ECO:0000313" key="3">
    <source>
        <dbReference type="EMBL" id="MDJ1184337.1"/>
    </source>
</evidence>
<dbReference type="EMBL" id="JAQOSQ010000014">
    <property type="protein sequence ID" value="MDJ1184337.1"/>
    <property type="molecule type" value="Genomic_DNA"/>
</dbReference>
<feature type="transmembrane region" description="Helical" evidence="1">
    <location>
        <begin position="356"/>
        <end position="375"/>
    </location>
</feature>
<reference evidence="3 4" key="1">
    <citation type="submission" date="2023-01" db="EMBL/GenBank/DDBJ databases">
        <title>Novel diversity within Roseofilum (Cyanobacteria; Desertifilaceae) from marine benthic mats with descriptions of four novel species.</title>
        <authorList>
            <person name="Wang Y."/>
            <person name="Berthold D.E."/>
            <person name="Hu J."/>
            <person name="Lefler F.W."/>
            <person name="Laughinghouse H.D. IV."/>
        </authorList>
    </citation>
    <scope>NUCLEOTIDE SEQUENCE [LARGE SCALE GENOMIC DNA]</scope>
    <source>
        <strain evidence="3 4">BLCC-M143</strain>
    </source>
</reference>
<accession>A0ABT7BYQ2</accession>
<feature type="transmembrane region" description="Helical" evidence="1">
    <location>
        <begin position="241"/>
        <end position="261"/>
    </location>
</feature>
<feature type="transmembrane region" description="Helical" evidence="1">
    <location>
        <begin position="282"/>
        <end position="301"/>
    </location>
</feature>